<keyword evidence="2" id="KW-1185">Reference proteome</keyword>
<proteinExistence type="predicted"/>
<evidence type="ECO:0000313" key="1">
    <source>
        <dbReference type="EMBL" id="KAF3498905.1"/>
    </source>
</evidence>
<dbReference type="Proteomes" id="UP000266723">
    <property type="component" value="Unassembled WGS sequence"/>
</dbReference>
<comment type="caution">
    <text evidence="1">The sequence shown here is derived from an EMBL/GenBank/DDBJ whole genome shotgun (WGS) entry which is preliminary data.</text>
</comment>
<gene>
    <name evidence="1" type="ORF">DY000_02055702</name>
</gene>
<sequence>MNISDIKSEAMVPKSCVVHAPTDTFISYPHSHSCMSIDSKTKTQLQTLIAAICTDCLLLIGLSNHLLPSVKAMKKLVWTARSRSRERHNPNETPETKIIIEALHAMKPIQQAKMESKEPFGDTGVTVLSRCAETEKGRPQLTDKAARLCGQGPKKTAVKMKI</sequence>
<protein>
    <submittedName>
        <fullName evidence="1">Uncharacterized protein</fullName>
    </submittedName>
</protein>
<evidence type="ECO:0000313" key="2">
    <source>
        <dbReference type="Proteomes" id="UP000266723"/>
    </source>
</evidence>
<reference evidence="1 2" key="1">
    <citation type="journal article" date="2020" name="BMC Genomics">
        <title>Intraspecific diversification of the crop wild relative Brassica cretica Lam. using demographic model selection.</title>
        <authorList>
            <person name="Kioukis A."/>
            <person name="Michalopoulou V.A."/>
            <person name="Briers L."/>
            <person name="Pirintsos S."/>
            <person name="Studholme D.J."/>
            <person name="Pavlidis P."/>
            <person name="Sarris P.F."/>
        </authorList>
    </citation>
    <scope>NUCLEOTIDE SEQUENCE [LARGE SCALE GENOMIC DNA]</scope>
    <source>
        <strain evidence="2">cv. PFS-1207/04</strain>
    </source>
</reference>
<accession>A0ABQ7AMT5</accession>
<dbReference type="EMBL" id="QGKV02002055">
    <property type="protein sequence ID" value="KAF3498905.1"/>
    <property type="molecule type" value="Genomic_DNA"/>
</dbReference>
<organism evidence="1 2">
    <name type="scientific">Brassica cretica</name>
    <name type="common">Mustard</name>
    <dbReference type="NCBI Taxonomy" id="69181"/>
    <lineage>
        <taxon>Eukaryota</taxon>
        <taxon>Viridiplantae</taxon>
        <taxon>Streptophyta</taxon>
        <taxon>Embryophyta</taxon>
        <taxon>Tracheophyta</taxon>
        <taxon>Spermatophyta</taxon>
        <taxon>Magnoliopsida</taxon>
        <taxon>eudicotyledons</taxon>
        <taxon>Gunneridae</taxon>
        <taxon>Pentapetalae</taxon>
        <taxon>rosids</taxon>
        <taxon>malvids</taxon>
        <taxon>Brassicales</taxon>
        <taxon>Brassicaceae</taxon>
        <taxon>Brassiceae</taxon>
        <taxon>Brassica</taxon>
    </lineage>
</organism>
<name>A0ABQ7AMT5_BRACR</name>